<dbReference type="EMBL" id="MSIF01000001">
    <property type="protein sequence ID" value="OLF13895.1"/>
    <property type="molecule type" value="Genomic_DNA"/>
</dbReference>
<dbReference type="OrthoDB" id="3538535at2"/>
<protein>
    <recommendedName>
        <fullName evidence="3">NifU-like protein</fullName>
    </recommendedName>
</protein>
<evidence type="ECO:0000313" key="1">
    <source>
        <dbReference type="EMBL" id="OLF13895.1"/>
    </source>
</evidence>
<dbReference type="Proteomes" id="UP000185696">
    <property type="component" value="Unassembled WGS sequence"/>
</dbReference>
<keyword evidence="2" id="KW-1185">Reference proteome</keyword>
<gene>
    <name evidence="1" type="ORF">BLA60_01540</name>
</gene>
<comment type="caution">
    <text evidence="1">The sequence shown here is derived from an EMBL/GenBank/DDBJ whole genome shotgun (WGS) entry which is preliminary data.</text>
</comment>
<dbReference type="RefSeq" id="WP_075130843.1">
    <property type="nucleotide sequence ID" value="NZ_MSIF01000001.1"/>
</dbReference>
<dbReference type="AlphaFoldDB" id="A0A7Z0WRC6"/>
<proteinExistence type="predicted"/>
<evidence type="ECO:0000313" key="2">
    <source>
        <dbReference type="Proteomes" id="UP000185696"/>
    </source>
</evidence>
<name>A0A7Z0WRC6_9PSEU</name>
<evidence type="ECO:0008006" key="3">
    <source>
        <dbReference type="Google" id="ProtNLM"/>
    </source>
</evidence>
<organism evidence="1 2">
    <name type="scientific">Actinophytocola xinjiangensis</name>
    <dbReference type="NCBI Taxonomy" id="485602"/>
    <lineage>
        <taxon>Bacteria</taxon>
        <taxon>Bacillati</taxon>
        <taxon>Actinomycetota</taxon>
        <taxon>Actinomycetes</taxon>
        <taxon>Pseudonocardiales</taxon>
        <taxon>Pseudonocardiaceae</taxon>
    </lineage>
</organism>
<sequence>MGSVAEELVAQFDTMVRRDGGAVRLVSEGPDRIEVAYRPGSAGPDCSDDVCVLPQNELATLMAETLGRRSPGTELVVTVAP</sequence>
<accession>A0A7Z0WRC6</accession>
<reference evidence="1 2" key="1">
    <citation type="submission" date="2016-12" db="EMBL/GenBank/DDBJ databases">
        <title>The draft genome sequence of Actinophytocola xinjiangensis.</title>
        <authorList>
            <person name="Wang W."/>
            <person name="Yuan L."/>
        </authorList>
    </citation>
    <scope>NUCLEOTIDE SEQUENCE [LARGE SCALE GENOMIC DNA]</scope>
    <source>
        <strain evidence="1 2">CGMCC 4.4663</strain>
    </source>
</reference>